<dbReference type="InterPro" id="IPR001789">
    <property type="entry name" value="Sig_transdc_resp-reg_receiver"/>
</dbReference>
<comment type="function">
    <text evidence="10">Member of the two-component regulatory system BvgS/BvgA. Phosphorylates BvgA via a four-step phosphorelay in response to environmental signals.</text>
</comment>
<evidence type="ECO:0000313" key="18">
    <source>
        <dbReference type="Proteomes" id="UP000220246"/>
    </source>
</evidence>
<dbReference type="InterPro" id="IPR036641">
    <property type="entry name" value="HPT_dom_sf"/>
</dbReference>
<dbReference type="FunFam" id="3.30.565.10:FF:000010">
    <property type="entry name" value="Sensor histidine kinase RcsC"/>
    <property type="match status" value="1"/>
</dbReference>
<dbReference type="InterPro" id="IPR005467">
    <property type="entry name" value="His_kinase_dom"/>
</dbReference>
<dbReference type="Proteomes" id="UP000220246">
    <property type="component" value="Unassembled WGS sequence"/>
</dbReference>
<organism evidence="17 18">
    <name type="scientific">Comamonas terrigena</name>
    <dbReference type="NCBI Taxonomy" id="32013"/>
    <lineage>
        <taxon>Bacteria</taxon>
        <taxon>Pseudomonadati</taxon>
        <taxon>Pseudomonadota</taxon>
        <taxon>Betaproteobacteria</taxon>
        <taxon>Burkholderiales</taxon>
        <taxon>Comamonadaceae</taxon>
        <taxon>Comamonas</taxon>
    </lineage>
</organism>
<evidence type="ECO:0000256" key="13">
    <source>
        <dbReference type="SAM" id="Phobius"/>
    </source>
</evidence>
<dbReference type="Gene3D" id="1.20.120.160">
    <property type="entry name" value="HPT domain"/>
    <property type="match status" value="1"/>
</dbReference>
<dbReference type="InterPro" id="IPR036890">
    <property type="entry name" value="HATPase_C_sf"/>
</dbReference>
<dbReference type="InterPro" id="IPR036097">
    <property type="entry name" value="HisK_dim/P_sf"/>
</dbReference>
<sequence>MKAPDPTTLPERTARMPWPSGQRLGRWLANLPLATKTAALVGLTGTLSAVIAISAMLLWQKVDARYYTRLNQETQNTLQLATIAVYLSDATREILSAPAAQELFDLSQIRQQLLQIQMDLRHELSSIARRSPELTLEIEFLDQRSQRLFLLGHAVVDAASADDHDLTQGLIEYNFTPAMRILRQDIERLQYLTQKLYTDLGKAQRVARQEAIVLIILAVVSAICLVSALSAASAVRWISQPIAQMTRSMQRLLRRDYHLPPLPQQRQDEVGTMAMTLQGFRDSMLHNEMLSAQVLQAQASQLLSEQLLELTGAVPVAIFQLHLTREGHSDLRFVTPRWEAVVRHALTPHQEPALWEQFMRSVHTLESVTHDLLVTPPRLPGATWFKILASTRRLPDGSVLFNGGWLDITQEKHQSLALAQAKQAAETAALEQSRFLATISHEIRTPLNAMLGMTQLLQRASLPQAQQQLDNLDRAGRLLRSLANDVLDFSKLDAHRVTLEHTVFALDQVIDDVRRMCQEDLHAKGLQLDCKVAPQVPPWLCGDPYRLTQALLNLVHNAIKFTARGRIRIRVTALPTTSTAKVLLRWSVSDTGPGLTRADAAHLFRPFFQVDASISRRFGGTGLGLAIVHRLAQLMHGKTGLHSRPGQGSCFWFTTVLAVATAPGTAAATSALPSIPALQGRRMLLVDDHALNLEVLQGFLRPSGAQLDCSSDGEFAWEQLLQHAPGHYDVILIDLQMPRLDGWSFCRRLRAHPLYRHMPVLAMTAHTRPEDLRHCQDVGMNGLVAKPIVEATLWETLARTLGESATPLQQGLGASALAPQALQPCGVAPAPDFAAAAVEVLRRHVPDARLAPLVQQFRADLEHRLDTLEQARGDLALLRQQGHLVAGSVATFGLERLGQLAAQLADATDLPSAIALLPALQSSARSGLAQLHAQLQTDTR</sequence>
<evidence type="ECO:0000256" key="2">
    <source>
        <dbReference type="ARBA" id="ARBA00004370"/>
    </source>
</evidence>
<dbReference type="CDD" id="cd06225">
    <property type="entry name" value="HAMP"/>
    <property type="match status" value="1"/>
</dbReference>
<dbReference type="Gene3D" id="3.40.50.2300">
    <property type="match status" value="1"/>
</dbReference>
<evidence type="ECO:0000256" key="3">
    <source>
        <dbReference type="ARBA" id="ARBA00012438"/>
    </source>
</evidence>
<evidence type="ECO:0000256" key="11">
    <source>
        <dbReference type="ARBA" id="ARBA00070152"/>
    </source>
</evidence>
<dbReference type="GO" id="GO:0005524">
    <property type="term" value="F:ATP binding"/>
    <property type="evidence" value="ECO:0007669"/>
    <property type="project" value="UniProtKB-KW"/>
</dbReference>
<dbReference type="SUPFAM" id="SSF47384">
    <property type="entry name" value="Homodimeric domain of signal transducing histidine kinase"/>
    <property type="match status" value="1"/>
</dbReference>
<dbReference type="InterPro" id="IPR003660">
    <property type="entry name" value="HAMP_dom"/>
</dbReference>
<dbReference type="PRINTS" id="PR00344">
    <property type="entry name" value="BCTRLSENSOR"/>
</dbReference>
<dbReference type="PANTHER" id="PTHR45339">
    <property type="entry name" value="HYBRID SIGNAL TRANSDUCTION HISTIDINE KINASE J"/>
    <property type="match status" value="1"/>
</dbReference>
<evidence type="ECO:0000256" key="5">
    <source>
        <dbReference type="ARBA" id="ARBA00022679"/>
    </source>
</evidence>
<keyword evidence="4 12" id="KW-0597">Phosphoprotein</keyword>
<dbReference type="SMART" id="SM00387">
    <property type="entry name" value="HATPase_c"/>
    <property type="match status" value="1"/>
</dbReference>
<dbReference type="SUPFAM" id="SSF52172">
    <property type="entry name" value="CheY-like"/>
    <property type="match status" value="1"/>
</dbReference>
<evidence type="ECO:0000256" key="10">
    <source>
        <dbReference type="ARBA" id="ARBA00058004"/>
    </source>
</evidence>
<name>A0A2A7UQ20_COMTR</name>
<dbReference type="Pfam" id="PF01627">
    <property type="entry name" value="Hpt"/>
    <property type="match status" value="1"/>
</dbReference>
<dbReference type="Pfam" id="PF02518">
    <property type="entry name" value="HATPase_c"/>
    <property type="match status" value="1"/>
</dbReference>
<keyword evidence="6" id="KW-0732">Signal</keyword>
<gene>
    <name evidence="17" type="ORF">CRM82_00770</name>
</gene>
<keyword evidence="13" id="KW-0472">Membrane</keyword>
<keyword evidence="9" id="KW-0843">Virulence</keyword>
<keyword evidence="13" id="KW-0812">Transmembrane</keyword>
<dbReference type="Gene3D" id="3.30.565.10">
    <property type="entry name" value="Histidine kinase-like ATPase, C-terminal domain"/>
    <property type="match status" value="1"/>
</dbReference>
<evidence type="ECO:0000256" key="4">
    <source>
        <dbReference type="ARBA" id="ARBA00022553"/>
    </source>
</evidence>
<dbReference type="Gene3D" id="1.10.287.130">
    <property type="match status" value="1"/>
</dbReference>
<dbReference type="Pfam" id="PF00072">
    <property type="entry name" value="Response_reg"/>
    <property type="match status" value="1"/>
</dbReference>
<dbReference type="SUPFAM" id="SSF158472">
    <property type="entry name" value="HAMP domain-like"/>
    <property type="match status" value="1"/>
</dbReference>
<dbReference type="InterPro" id="IPR011006">
    <property type="entry name" value="CheY-like_superfamily"/>
</dbReference>
<dbReference type="SUPFAM" id="SSF47226">
    <property type="entry name" value="Histidine-containing phosphotransfer domain, HPT domain"/>
    <property type="match status" value="1"/>
</dbReference>
<dbReference type="GO" id="GO:0000155">
    <property type="term" value="F:phosphorelay sensor kinase activity"/>
    <property type="evidence" value="ECO:0007669"/>
    <property type="project" value="InterPro"/>
</dbReference>
<dbReference type="InterPro" id="IPR008207">
    <property type="entry name" value="Sig_transdc_His_kin_Hpt_dom"/>
</dbReference>
<evidence type="ECO:0000256" key="7">
    <source>
        <dbReference type="ARBA" id="ARBA00022777"/>
    </source>
</evidence>
<reference evidence="18" key="1">
    <citation type="submission" date="2017-09" db="EMBL/GenBank/DDBJ databases">
        <title>FDA dAtabase for Regulatory Grade micrObial Sequences (FDA-ARGOS): Supporting development and validation of Infectious Disease Dx tests.</title>
        <authorList>
            <person name="Minogue T."/>
            <person name="Wolcott M."/>
            <person name="Wasieloski L."/>
            <person name="Aguilar W."/>
            <person name="Moore D."/>
            <person name="Tallon L."/>
            <person name="Sadzewicz L."/>
            <person name="Ott S."/>
            <person name="Zhao X."/>
            <person name="Nagaraj S."/>
            <person name="Vavikolanu K."/>
            <person name="Aluvathingal J."/>
            <person name="Nadendla S."/>
            <person name="Sichtig H."/>
        </authorList>
    </citation>
    <scope>NUCLEOTIDE SEQUENCE [LARGE SCALE GENOMIC DNA]</scope>
    <source>
        <strain evidence="18">FDAARGOS_394</strain>
    </source>
</reference>
<keyword evidence="8" id="KW-0902">Two-component regulatory system</keyword>
<proteinExistence type="predicted"/>
<protein>
    <recommendedName>
        <fullName evidence="11">Virulence sensor protein BvgS</fullName>
        <ecNumber evidence="3">2.7.13.3</ecNumber>
    </recommendedName>
</protein>
<dbReference type="Pfam" id="PF00672">
    <property type="entry name" value="HAMP"/>
    <property type="match status" value="1"/>
</dbReference>
<dbReference type="InterPro" id="IPR003594">
    <property type="entry name" value="HATPase_dom"/>
</dbReference>
<dbReference type="SUPFAM" id="SSF55874">
    <property type="entry name" value="ATPase domain of HSP90 chaperone/DNA topoisomerase II/histidine kinase"/>
    <property type="match status" value="1"/>
</dbReference>
<keyword evidence="5" id="KW-0808">Transferase</keyword>
<dbReference type="PROSITE" id="PS50109">
    <property type="entry name" value="HIS_KIN"/>
    <property type="match status" value="1"/>
</dbReference>
<evidence type="ECO:0000256" key="6">
    <source>
        <dbReference type="ARBA" id="ARBA00022729"/>
    </source>
</evidence>
<evidence type="ECO:0000256" key="12">
    <source>
        <dbReference type="PROSITE-ProRule" id="PRU00169"/>
    </source>
</evidence>
<dbReference type="PROSITE" id="PS50110">
    <property type="entry name" value="RESPONSE_REGULATORY"/>
    <property type="match status" value="1"/>
</dbReference>
<dbReference type="InterPro" id="IPR004358">
    <property type="entry name" value="Sig_transdc_His_kin-like_C"/>
</dbReference>
<dbReference type="Gene3D" id="6.10.340.10">
    <property type="match status" value="1"/>
</dbReference>
<evidence type="ECO:0000313" key="17">
    <source>
        <dbReference type="EMBL" id="PEH87344.1"/>
    </source>
</evidence>
<evidence type="ECO:0000256" key="8">
    <source>
        <dbReference type="ARBA" id="ARBA00023012"/>
    </source>
</evidence>
<dbReference type="CDD" id="cd16922">
    <property type="entry name" value="HATPase_EvgS-ArcB-TorS-like"/>
    <property type="match status" value="1"/>
</dbReference>
<dbReference type="EMBL" id="PDEA01000001">
    <property type="protein sequence ID" value="PEH87344.1"/>
    <property type="molecule type" value="Genomic_DNA"/>
</dbReference>
<evidence type="ECO:0000259" key="15">
    <source>
        <dbReference type="PROSITE" id="PS50110"/>
    </source>
</evidence>
<accession>A0A2A7UQ20</accession>
<dbReference type="InterPro" id="IPR003661">
    <property type="entry name" value="HisK_dim/P_dom"/>
</dbReference>
<comment type="subcellular location">
    <subcellularLocation>
        <location evidence="2">Membrane</location>
    </subcellularLocation>
</comment>
<feature type="domain" description="Histidine kinase" evidence="14">
    <location>
        <begin position="438"/>
        <end position="659"/>
    </location>
</feature>
<dbReference type="AlphaFoldDB" id="A0A2A7UQ20"/>
<keyword evidence="13" id="KW-1133">Transmembrane helix</keyword>
<evidence type="ECO:0000259" key="16">
    <source>
        <dbReference type="PROSITE" id="PS50885"/>
    </source>
</evidence>
<feature type="modified residue" description="4-aspartylphosphate" evidence="12">
    <location>
        <position position="734"/>
    </location>
</feature>
<dbReference type="RefSeq" id="WP_098065954.1">
    <property type="nucleotide sequence ID" value="NZ_PDEA01000001.1"/>
</dbReference>
<dbReference type="GO" id="GO:0005886">
    <property type="term" value="C:plasma membrane"/>
    <property type="evidence" value="ECO:0007669"/>
    <property type="project" value="UniProtKB-SubCell"/>
</dbReference>
<dbReference type="EC" id="2.7.13.3" evidence="3"/>
<keyword evidence="18" id="KW-1185">Reference proteome</keyword>
<evidence type="ECO:0000259" key="14">
    <source>
        <dbReference type="PROSITE" id="PS50109"/>
    </source>
</evidence>
<feature type="domain" description="Response regulatory" evidence="15">
    <location>
        <begin position="682"/>
        <end position="801"/>
    </location>
</feature>
<evidence type="ECO:0000256" key="1">
    <source>
        <dbReference type="ARBA" id="ARBA00000085"/>
    </source>
</evidence>
<evidence type="ECO:0000256" key="9">
    <source>
        <dbReference type="ARBA" id="ARBA00023026"/>
    </source>
</evidence>
<dbReference type="SMART" id="SM00388">
    <property type="entry name" value="HisKA"/>
    <property type="match status" value="1"/>
</dbReference>
<feature type="transmembrane region" description="Helical" evidence="13">
    <location>
        <begin position="37"/>
        <end position="59"/>
    </location>
</feature>
<keyword evidence="7" id="KW-0418">Kinase</keyword>
<dbReference type="PROSITE" id="PS50885">
    <property type="entry name" value="HAMP"/>
    <property type="match status" value="1"/>
</dbReference>
<comment type="caution">
    <text evidence="17">The sequence shown here is derived from an EMBL/GenBank/DDBJ whole genome shotgun (WGS) entry which is preliminary data.</text>
</comment>
<feature type="transmembrane region" description="Helical" evidence="13">
    <location>
        <begin position="211"/>
        <end position="238"/>
    </location>
</feature>
<comment type="catalytic activity">
    <reaction evidence="1">
        <text>ATP + protein L-histidine = ADP + protein N-phospho-L-histidine.</text>
        <dbReference type="EC" id="2.7.13.3"/>
    </reaction>
</comment>
<dbReference type="STRING" id="1219032.GCA_001515545_03707"/>
<dbReference type="CDD" id="cd17546">
    <property type="entry name" value="REC_hyHK_CKI1_RcsC-like"/>
    <property type="match status" value="1"/>
</dbReference>
<dbReference type="Pfam" id="PF00512">
    <property type="entry name" value="HisKA"/>
    <property type="match status" value="1"/>
</dbReference>
<dbReference type="SMART" id="SM00448">
    <property type="entry name" value="REC"/>
    <property type="match status" value="1"/>
</dbReference>
<dbReference type="CDD" id="cd00082">
    <property type="entry name" value="HisKA"/>
    <property type="match status" value="1"/>
</dbReference>
<dbReference type="PANTHER" id="PTHR45339:SF5">
    <property type="entry name" value="HISTIDINE KINASE"/>
    <property type="match status" value="1"/>
</dbReference>
<feature type="domain" description="HAMP" evidence="16">
    <location>
        <begin position="236"/>
        <end position="289"/>
    </location>
</feature>